<dbReference type="AlphaFoldDB" id="A0A8H6M327"/>
<keyword evidence="3" id="KW-1185">Reference proteome</keyword>
<feature type="compositionally biased region" description="Polar residues" evidence="1">
    <location>
        <begin position="48"/>
        <end position="57"/>
    </location>
</feature>
<sequence length="385" mass="42109">MQSSAGHNLGTSPFVGAYTAKGSWLYRRTTAHGPDAVSPPGREVRFGSRTTSESSSNYGWTLNSRALAREHASLQRSLTPANSFSPPSHAGTVHGGRSSLPFCTHSSFNTDGTCSSLVDITPSPKTRHASPSPLRLATHAPTYAFQSSHTMEALCRDQFPGPPNIDISIFGGPRASDRLQPRDTPDLFPGRPKIKFSNPHDYRETDMRRRNSEHSRLFRQTSKNRFFDTLTHFPDLQISHFELHHHALMTAEGGDRPPVPGDSKNTIYAHAASVFRSVAGNCACRLVLGSAVQKSHFRFHHRAEDSTPVPGVSKFSSPTRGLSTQTFFGSVPGADGGEGGKSAVLRAWLGVWATLSTRLRTAVARSQHFPEVQKSKFRRLALTRA</sequence>
<reference evidence="2 3" key="1">
    <citation type="submission" date="2020-07" db="EMBL/GenBank/DDBJ databases">
        <title>Comparative genomics of pyrophilous fungi reveals a link between fire events and developmental genes.</title>
        <authorList>
            <consortium name="DOE Joint Genome Institute"/>
            <person name="Steindorff A.S."/>
            <person name="Carver A."/>
            <person name="Calhoun S."/>
            <person name="Stillman K."/>
            <person name="Liu H."/>
            <person name="Lipzen A."/>
            <person name="Pangilinan J."/>
            <person name="Labutti K."/>
            <person name="Bruns T.D."/>
            <person name="Grigoriev I.V."/>
        </authorList>
    </citation>
    <scope>NUCLEOTIDE SEQUENCE [LARGE SCALE GENOMIC DNA]</scope>
    <source>
        <strain evidence="2 3">CBS 144469</strain>
    </source>
</reference>
<feature type="region of interest" description="Disordered" evidence="1">
    <location>
        <begin position="31"/>
        <end position="57"/>
    </location>
</feature>
<feature type="compositionally biased region" description="Basic and acidic residues" evidence="1">
    <location>
        <begin position="175"/>
        <end position="185"/>
    </location>
</feature>
<proteinExistence type="predicted"/>
<comment type="caution">
    <text evidence="2">The sequence shown here is derived from an EMBL/GenBank/DDBJ whole genome shotgun (WGS) entry which is preliminary data.</text>
</comment>
<evidence type="ECO:0000313" key="2">
    <source>
        <dbReference type="EMBL" id="KAF6753738.1"/>
    </source>
</evidence>
<dbReference type="EMBL" id="JACGCI010000038">
    <property type="protein sequence ID" value="KAF6753738.1"/>
    <property type="molecule type" value="Genomic_DNA"/>
</dbReference>
<name>A0A8H6M327_9AGAR</name>
<gene>
    <name evidence="2" type="ORF">DFP72DRAFT_848997</name>
</gene>
<evidence type="ECO:0000313" key="3">
    <source>
        <dbReference type="Proteomes" id="UP000521943"/>
    </source>
</evidence>
<dbReference type="Proteomes" id="UP000521943">
    <property type="component" value="Unassembled WGS sequence"/>
</dbReference>
<protein>
    <submittedName>
        <fullName evidence="2">Uncharacterized protein</fullName>
    </submittedName>
</protein>
<organism evidence="2 3">
    <name type="scientific">Ephemerocybe angulata</name>
    <dbReference type="NCBI Taxonomy" id="980116"/>
    <lineage>
        <taxon>Eukaryota</taxon>
        <taxon>Fungi</taxon>
        <taxon>Dikarya</taxon>
        <taxon>Basidiomycota</taxon>
        <taxon>Agaricomycotina</taxon>
        <taxon>Agaricomycetes</taxon>
        <taxon>Agaricomycetidae</taxon>
        <taxon>Agaricales</taxon>
        <taxon>Agaricineae</taxon>
        <taxon>Psathyrellaceae</taxon>
        <taxon>Ephemerocybe</taxon>
    </lineage>
</organism>
<feature type="region of interest" description="Disordered" evidence="1">
    <location>
        <begin position="171"/>
        <end position="200"/>
    </location>
</feature>
<accession>A0A8H6M327</accession>
<evidence type="ECO:0000256" key="1">
    <source>
        <dbReference type="SAM" id="MobiDB-lite"/>
    </source>
</evidence>